<evidence type="ECO:0000313" key="15">
    <source>
        <dbReference type="Proteomes" id="UP001526430"/>
    </source>
</evidence>
<dbReference type="Gene3D" id="3.30.70.100">
    <property type="match status" value="1"/>
</dbReference>
<dbReference type="InterPro" id="IPR049142">
    <property type="entry name" value="MS_channel_1st"/>
</dbReference>
<evidence type="ECO:0000256" key="6">
    <source>
        <dbReference type="ARBA" id="ARBA00023136"/>
    </source>
</evidence>
<feature type="transmembrane region" description="Helical" evidence="8">
    <location>
        <begin position="550"/>
        <end position="570"/>
    </location>
</feature>
<evidence type="ECO:0000256" key="2">
    <source>
        <dbReference type="ARBA" id="ARBA00008017"/>
    </source>
</evidence>
<feature type="region of interest" description="Disordered" evidence="7">
    <location>
        <begin position="736"/>
        <end position="771"/>
    </location>
</feature>
<evidence type="ECO:0000256" key="9">
    <source>
        <dbReference type="SAM" id="SignalP"/>
    </source>
</evidence>
<organism evidence="14 15">
    <name type="scientific">Sabulicella glaciei</name>
    <dbReference type="NCBI Taxonomy" id="2984948"/>
    <lineage>
        <taxon>Bacteria</taxon>
        <taxon>Pseudomonadati</taxon>
        <taxon>Pseudomonadota</taxon>
        <taxon>Alphaproteobacteria</taxon>
        <taxon>Acetobacterales</taxon>
        <taxon>Acetobacteraceae</taxon>
        <taxon>Sabulicella</taxon>
    </lineage>
</organism>
<keyword evidence="5 8" id="KW-1133">Transmembrane helix</keyword>
<dbReference type="PANTHER" id="PTHR30460:SF0">
    <property type="entry name" value="MODERATE CONDUCTANCE MECHANOSENSITIVE CHANNEL YBIO"/>
    <property type="match status" value="1"/>
</dbReference>
<keyword evidence="4 8" id="KW-0812">Transmembrane</keyword>
<evidence type="ECO:0000256" key="3">
    <source>
        <dbReference type="ARBA" id="ARBA00022475"/>
    </source>
</evidence>
<evidence type="ECO:0000259" key="12">
    <source>
        <dbReference type="Pfam" id="PF21088"/>
    </source>
</evidence>
<evidence type="ECO:0000256" key="5">
    <source>
        <dbReference type="ARBA" id="ARBA00022989"/>
    </source>
</evidence>
<dbReference type="PANTHER" id="PTHR30460">
    <property type="entry name" value="MODERATE CONDUCTANCE MECHANOSENSITIVE CHANNEL YBIO"/>
    <property type="match status" value="1"/>
</dbReference>
<feature type="domain" description="Moderate conductance mechanosensitive channel YbiO-like transmembrane helix 1" evidence="13">
    <location>
        <begin position="392"/>
        <end position="469"/>
    </location>
</feature>
<dbReference type="InterPro" id="IPR045276">
    <property type="entry name" value="YbiO_bact"/>
</dbReference>
<feature type="region of interest" description="Disordered" evidence="7">
    <location>
        <begin position="70"/>
        <end position="91"/>
    </location>
</feature>
<accession>A0ABT3NY01</accession>
<dbReference type="InterPro" id="IPR057485">
    <property type="entry name" value="YbiO-like_TM1"/>
</dbReference>
<feature type="transmembrane region" description="Helical" evidence="8">
    <location>
        <begin position="148"/>
        <end position="170"/>
    </location>
</feature>
<feature type="compositionally biased region" description="Basic and acidic residues" evidence="7">
    <location>
        <begin position="740"/>
        <end position="749"/>
    </location>
</feature>
<reference evidence="14 15" key="1">
    <citation type="submission" date="2022-10" db="EMBL/GenBank/DDBJ databases">
        <title>Roseococcus glaciei nov., sp. nov., isolated from glacier.</title>
        <authorList>
            <person name="Liu Q."/>
            <person name="Xin Y.-H."/>
        </authorList>
    </citation>
    <scope>NUCLEOTIDE SEQUENCE [LARGE SCALE GENOMIC DNA]</scope>
    <source>
        <strain evidence="14 15">MDT2-1-1</strain>
    </source>
</reference>
<evidence type="ECO:0000259" key="11">
    <source>
        <dbReference type="Pfam" id="PF21082"/>
    </source>
</evidence>
<gene>
    <name evidence="14" type="ORF">OF850_15555</name>
</gene>
<dbReference type="InterPro" id="IPR010920">
    <property type="entry name" value="LSM_dom_sf"/>
</dbReference>
<dbReference type="RefSeq" id="WP_301591194.1">
    <property type="nucleotide sequence ID" value="NZ_JAPFQI010000013.1"/>
</dbReference>
<feature type="transmembrane region" description="Helical" evidence="8">
    <location>
        <begin position="280"/>
        <end position="299"/>
    </location>
</feature>
<sequence length="771" mass="81778">MIRLLLALLLLVAPAQAQQPVVPAPAPAAPAAPAEPAPAAPAASPEVAALLEVLRDEARRAELIRALEAAQPGTPAPAAGEAPAAPPAAEAPALPAPAEIAAGIAGRLGNLLGDAVDALSAATDLRGVGQWLGDLAQDERLRQQVASLLWKLLLVLGGGLLAEWLVTRALRRPRAWLERRAAAIEGPLPGLRRLPWILGNLALDLLPILAFGVVAIGTVGFLATWPSNRVIMETIATSYMAARAVMAVGRMVFAPSSTKLRLVRCDDETAHYATLWIRRLALTAVTFYALSELALFFGLPPAAQVAIWRLGLLGLSVLLAVVVMQNRTAVARLLAAPPLKEGDEPDGARRFLRGARDRLAEAWHVLAVLWLLAAWTVWALQIDRGFERLITASVMTVVIIALGKLVDEMMRRGLGRLMRISPELARNYPGLEARTNRYLPALRGILSFLILLVTLILLLEAWGLGALSWFRPGRIGGRAVSAILTITLTGGLALAIWEAANAAIQRHLASLPASGQAAQSARVRTLLPMLRTALGVVLTVVFGLTTLSEVGVNVAPLLAGAGVVGLAVGFGSQTLVRDVITGIFLLFEDAVAVGDSVTVGALSGTVEQLSIRSIKLRALDGAIHIIPFSAVTTVTNQTRDFGYAVVDIPVDYASNTDQAIRVMRSVGESLREDEAWAPQLLAPLEVMGVDRMGDGGVVLRARIMTPPARRVAVGRELNRRLKQAFDAAGIRLWAAGAGREGFKPPEPEPTKPPPPLQSPGGRSGVRAWPRP</sequence>
<dbReference type="InterPro" id="IPR023408">
    <property type="entry name" value="MscS_beta-dom_sf"/>
</dbReference>
<feature type="transmembrane region" description="Helical" evidence="8">
    <location>
        <begin position="482"/>
        <end position="504"/>
    </location>
</feature>
<comment type="similarity">
    <text evidence="2">Belongs to the MscS (TC 1.A.23) family.</text>
</comment>
<evidence type="ECO:0000256" key="4">
    <source>
        <dbReference type="ARBA" id="ARBA00022692"/>
    </source>
</evidence>
<dbReference type="Proteomes" id="UP001526430">
    <property type="component" value="Unassembled WGS sequence"/>
</dbReference>
<keyword evidence="3" id="KW-1003">Cell membrane</keyword>
<feature type="chain" id="PRO_5045447020" evidence="9">
    <location>
        <begin position="18"/>
        <end position="771"/>
    </location>
</feature>
<dbReference type="InterPro" id="IPR011014">
    <property type="entry name" value="MscS_channel_TM-2"/>
</dbReference>
<dbReference type="EMBL" id="JAPFQI010000013">
    <property type="protein sequence ID" value="MCW8087048.1"/>
    <property type="molecule type" value="Genomic_DNA"/>
</dbReference>
<comment type="subcellular location">
    <subcellularLocation>
        <location evidence="1">Cell membrane</location>
        <topology evidence="1">Multi-pass membrane protein</topology>
    </subcellularLocation>
</comment>
<dbReference type="InterPro" id="IPR049278">
    <property type="entry name" value="MS_channel_C"/>
</dbReference>
<dbReference type="Pfam" id="PF25392">
    <property type="entry name" value="MS_channel_TM1"/>
    <property type="match status" value="1"/>
</dbReference>
<evidence type="ECO:0000256" key="1">
    <source>
        <dbReference type="ARBA" id="ARBA00004651"/>
    </source>
</evidence>
<dbReference type="SUPFAM" id="SSF82861">
    <property type="entry name" value="Mechanosensitive channel protein MscS (YggB), transmembrane region"/>
    <property type="match status" value="1"/>
</dbReference>
<keyword evidence="6 8" id="KW-0472">Membrane</keyword>
<evidence type="ECO:0000256" key="7">
    <source>
        <dbReference type="SAM" id="MobiDB-lite"/>
    </source>
</evidence>
<keyword evidence="9" id="KW-0732">Signal</keyword>
<feature type="transmembrane region" description="Helical" evidence="8">
    <location>
        <begin position="444"/>
        <end position="470"/>
    </location>
</feature>
<comment type="caution">
    <text evidence="14">The sequence shown here is derived from an EMBL/GenBank/DDBJ whole genome shotgun (WGS) entry which is preliminary data.</text>
</comment>
<dbReference type="Pfam" id="PF21088">
    <property type="entry name" value="MS_channel_1st"/>
    <property type="match status" value="1"/>
</dbReference>
<feature type="transmembrane region" description="Helical" evidence="8">
    <location>
        <begin position="525"/>
        <end position="544"/>
    </location>
</feature>
<feature type="domain" description="Mechanosensitive ion channel MscS" evidence="10">
    <location>
        <begin position="574"/>
        <end position="639"/>
    </location>
</feature>
<dbReference type="Gene3D" id="2.30.30.60">
    <property type="match status" value="1"/>
</dbReference>
<dbReference type="Gene3D" id="1.10.287.1260">
    <property type="match status" value="1"/>
</dbReference>
<feature type="transmembrane region" description="Helical" evidence="8">
    <location>
        <begin position="386"/>
        <end position="406"/>
    </location>
</feature>
<name>A0ABT3NY01_9PROT</name>
<dbReference type="InterPro" id="IPR006685">
    <property type="entry name" value="MscS_channel_2nd"/>
</dbReference>
<keyword evidence="15" id="KW-1185">Reference proteome</keyword>
<dbReference type="InterPro" id="IPR011066">
    <property type="entry name" value="MscS_channel_C_sf"/>
</dbReference>
<proteinExistence type="inferred from homology"/>
<dbReference type="SUPFAM" id="SSF82689">
    <property type="entry name" value="Mechanosensitive channel protein MscS (YggB), C-terminal domain"/>
    <property type="match status" value="1"/>
</dbReference>
<feature type="signal peptide" evidence="9">
    <location>
        <begin position="1"/>
        <end position="17"/>
    </location>
</feature>
<feature type="transmembrane region" description="Helical" evidence="8">
    <location>
        <begin position="235"/>
        <end position="253"/>
    </location>
</feature>
<feature type="transmembrane region" description="Helical" evidence="8">
    <location>
        <begin position="359"/>
        <end position="380"/>
    </location>
</feature>
<feature type="transmembrane region" description="Helical" evidence="8">
    <location>
        <begin position="201"/>
        <end position="223"/>
    </location>
</feature>
<dbReference type="Pfam" id="PF00924">
    <property type="entry name" value="MS_channel_2nd"/>
    <property type="match status" value="1"/>
</dbReference>
<feature type="transmembrane region" description="Helical" evidence="8">
    <location>
        <begin position="305"/>
        <end position="324"/>
    </location>
</feature>
<evidence type="ECO:0000256" key="8">
    <source>
        <dbReference type="SAM" id="Phobius"/>
    </source>
</evidence>
<evidence type="ECO:0000313" key="14">
    <source>
        <dbReference type="EMBL" id="MCW8087048.1"/>
    </source>
</evidence>
<feature type="domain" description="Mechanosensitive ion channel transmembrane helices 2/3" evidence="12">
    <location>
        <begin position="536"/>
        <end position="573"/>
    </location>
</feature>
<evidence type="ECO:0000259" key="10">
    <source>
        <dbReference type="Pfam" id="PF00924"/>
    </source>
</evidence>
<feature type="domain" description="Mechanosensitive ion channel MscS C-terminal" evidence="11">
    <location>
        <begin position="645"/>
        <end position="731"/>
    </location>
</feature>
<dbReference type="Pfam" id="PF21082">
    <property type="entry name" value="MS_channel_3rd"/>
    <property type="match status" value="1"/>
</dbReference>
<protein>
    <submittedName>
        <fullName evidence="14">Mechanosensitive ion channel</fullName>
    </submittedName>
</protein>
<dbReference type="SUPFAM" id="SSF50182">
    <property type="entry name" value="Sm-like ribonucleoproteins"/>
    <property type="match status" value="1"/>
</dbReference>
<evidence type="ECO:0000259" key="13">
    <source>
        <dbReference type="Pfam" id="PF25392"/>
    </source>
</evidence>